<feature type="region of interest" description="Disordered" evidence="1">
    <location>
        <begin position="103"/>
        <end position="143"/>
    </location>
</feature>
<name>A0A517TDT8_9PLAN</name>
<dbReference type="InterPro" id="IPR011047">
    <property type="entry name" value="Quinoprotein_ADH-like_sf"/>
</dbReference>
<dbReference type="AlphaFoldDB" id="A0A517TDT8"/>
<protein>
    <submittedName>
        <fullName evidence="4">Outer membrane protein assembly factor BamB</fullName>
    </submittedName>
</protein>
<sequence precursor="true">MRRTIVSLALMCLPCLLSAGCTTDSTAPEVESSSSIAEATVASPPYNWPQWRGPERNGISPESGWRPEALQGSPNIAWRHKIGIGYTNVAVVDGKVYMLGHFPREEGDTESPALPEDMHDAISSYDPESTPEDQIPSHPPQKTVGDEVLQCLDVATGEVIWKTAYPAMRLDDTHHTGGPSASPTVTDDYIYTHSKDGQVHCFRREDGSVVWRTSLTHLLGTHVPIWGCATSPVLVDDKLILDCGHLVALDPKTGEEVWRSEPHMAGYGTPTPFELNGEQLLAHFNNDGIVVVRLDTGEELAFYKFDAAFETASTSPIIVGDRIWVSAGNQRGGPMLKFTGNALEKLWWNRDLSTHFNSAILYEGYLYGFDGHSANPRTTELICMDWETGDVKWKERGLSLGSLMIADGKLVMLSDTGMLTIAEARPDEYVQLAQTEVHTGQCWTHPVLSHGRVFVRNSEGELVCIDVR</sequence>
<dbReference type="PROSITE" id="PS51257">
    <property type="entry name" value="PROKAR_LIPOPROTEIN"/>
    <property type="match status" value="1"/>
</dbReference>
<dbReference type="PANTHER" id="PTHR34512:SF30">
    <property type="entry name" value="OUTER MEMBRANE PROTEIN ASSEMBLY FACTOR BAMB"/>
    <property type="match status" value="1"/>
</dbReference>
<keyword evidence="5" id="KW-1185">Reference proteome</keyword>
<dbReference type="InterPro" id="IPR015943">
    <property type="entry name" value="WD40/YVTN_repeat-like_dom_sf"/>
</dbReference>
<evidence type="ECO:0000256" key="1">
    <source>
        <dbReference type="SAM" id="MobiDB-lite"/>
    </source>
</evidence>
<dbReference type="Pfam" id="PF13360">
    <property type="entry name" value="PQQ_2"/>
    <property type="match status" value="1"/>
</dbReference>
<feature type="chain" id="PRO_5021834748" evidence="2">
    <location>
        <begin position="20"/>
        <end position="468"/>
    </location>
</feature>
<organism evidence="4 5">
    <name type="scientific">Calycomorphotria hydatis</name>
    <dbReference type="NCBI Taxonomy" id="2528027"/>
    <lineage>
        <taxon>Bacteria</taxon>
        <taxon>Pseudomonadati</taxon>
        <taxon>Planctomycetota</taxon>
        <taxon>Planctomycetia</taxon>
        <taxon>Planctomycetales</taxon>
        <taxon>Planctomycetaceae</taxon>
        <taxon>Calycomorphotria</taxon>
    </lineage>
</organism>
<keyword evidence="2" id="KW-0732">Signal</keyword>
<feature type="domain" description="Pyrrolo-quinoline quinone repeat" evidence="3">
    <location>
        <begin position="146"/>
        <end position="394"/>
    </location>
</feature>
<feature type="region of interest" description="Disordered" evidence="1">
    <location>
        <begin position="47"/>
        <end position="67"/>
    </location>
</feature>
<proteinExistence type="predicted"/>
<feature type="signal peptide" evidence="2">
    <location>
        <begin position="1"/>
        <end position="19"/>
    </location>
</feature>
<reference evidence="4 5" key="1">
    <citation type="submission" date="2019-02" db="EMBL/GenBank/DDBJ databases">
        <title>Deep-cultivation of Planctomycetes and their phenomic and genomic characterization uncovers novel biology.</title>
        <authorList>
            <person name="Wiegand S."/>
            <person name="Jogler M."/>
            <person name="Boedeker C."/>
            <person name="Pinto D."/>
            <person name="Vollmers J."/>
            <person name="Rivas-Marin E."/>
            <person name="Kohn T."/>
            <person name="Peeters S.H."/>
            <person name="Heuer A."/>
            <person name="Rast P."/>
            <person name="Oberbeckmann S."/>
            <person name="Bunk B."/>
            <person name="Jeske O."/>
            <person name="Meyerdierks A."/>
            <person name="Storesund J.E."/>
            <person name="Kallscheuer N."/>
            <person name="Luecker S."/>
            <person name="Lage O.M."/>
            <person name="Pohl T."/>
            <person name="Merkel B.J."/>
            <person name="Hornburger P."/>
            <person name="Mueller R.-W."/>
            <person name="Bruemmer F."/>
            <person name="Labrenz M."/>
            <person name="Spormann A.M."/>
            <person name="Op den Camp H."/>
            <person name="Overmann J."/>
            <person name="Amann R."/>
            <person name="Jetten M.S.M."/>
            <person name="Mascher T."/>
            <person name="Medema M.H."/>
            <person name="Devos D.P."/>
            <person name="Kaster A.-K."/>
            <person name="Ovreas L."/>
            <person name="Rohde M."/>
            <person name="Galperin M.Y."/>
            <person name="Jogler C."/>
        </authorList>
    </citation>
    <scope>NUCLEOTIDE SEQUENCE [LARGE SCALE GENOMIC DNA]</scope>
    <source>
        <strain evidence="4 5">V22</strain>
    </source>
</reference>
<dbReference type="InterPro" id="IPR018391">
    <property type="entry name" value="PQQ_b-propeller_rpt"/>
</dbReference>
<dbReference type="InterPro" id="IPR002372">
    <property type="entry name" value="PQQ_rpt_dom"/>
</dbReference>
<dbReference type="SMART" id="SM00564">
    <property type="entry name" value="PQQ"/>
    <property type="match status" value="3"/>
</dbReference>
<dbReference type="PANTHER" id="PTHR34512">
    <property type="entry name" value="CELL SURFACE PROTEIN"/>
    <property type="match status" value="1"/>
</dbReference>
<evidence type="ECO:0000259" key="3">
    <source>
        <dbReference type="Pfam" id="PF13360"/>
    </source>
</evidence>
<dbReference type="KEGG" id="chya:V22_38040"/>
<gene>
    <name evidence="4" type="primary">bamB_4</name>
    <name evidence="4" type="ORF">V22_38040</name>
</gene>
<dbReference type="RefSeq" id="WP_145265698.1">
    <property type="nucleotide sequence ID" value="NZ_CP036316.1"/>
</dbReference>
<dbReference type="OrthoDB" id="9815737at2"/>
<dbReference type="Gene3D" id="2.130.10.10">
    <property type="entry name" value="YVTN repeat-like/Quinoprotein amine dehydrogenase"/>
    <property type="match status" value="1"/>
</dbReference>
<dbReference type="EMBL" id="CP036316">
    <property type="protein sequence ID" value="QDT66534.1"/>
    <property type="molecule type" value="Genomic_DNA"/>
</dbReference>
<evidence type="ECO:0000313" key="5">
    <source>
        <dbReference type="Proteomes" id="UP000319976"/>
    </source>
</evidence>
<accession>A0A517TDT8</accession>
<evidence type="ECO:0000256" key="2">
    <source>
        <dbReference type="SAM" id="SignalP"/>
    </source>
</evidence>
<dbReference type="Proteomes" id="UP000319976">
    <property type="component" value="Chromosome"/>
</dbReference>
<dbReference type="SUPFAM" id="SSF50998">
    <property type="entry name" value="Quinoprotein alcohol dehydrogenase-like"/>
    <property type="match status" value="1"/>
</dbReference>
<evidence type="ECO:0000313" key="4">
    <source>
        <dbReference type="EMBL" id="QDT66534.1"/>
    </source>
</evidence>